<evidence type="ECO:0000313" key="2">
    <source>
        <dbReference type="Proteomes" id="UP000324924"/>
    </source>
</evidence>
<proteinExistence type="predicted"/>
<organism evidence="1 2">
    <name type="scientific">Candidatus Nesciobacter abundans</name>
    <dbReference type="NCBI Taxonomy" id="2601668"/>
    <lineage>
        <taxon>Bacteria</taxon>
        <taxon>Pseudomonadati</taxon>
        <taxon>Pseudomonadota</taxon>
        <taxon>Alphaproteobacteria</taxon>
        <taxon>Holosporales</taxon>
        <taxon>Holosporaceae</taxon>
        <taxon>Candidatus Nesciobacter</taxon>
    </lineage>
</organism>
<dbReference type="Proteomes" id="UP000324924">
    <property type="component" value="Chromosome"/>
</dbReference>
<dbReference type="EMBL" id="CP043314">
    <property type="protein sequence ID" value="QEK39100.1"/>
    <property type="molecule type" value="Genomic_DNA"/>
</dbReference>
<evidence type="ECO:0000313" key="1">
    <source>
        <dbReference type="EMBL" id="QEK39100.1"/>
    </source>
</evidence>
<dbReference type="KEGG" id="nabu:FZC36_01455"/>
<reference evidence="1 2" key="1">
    <citation type="submission" date="2019-08" db="EMBL/GenBank/DDBJ databases">
        <title>Highly reduced genomes of protist endosymbionts show evolutionary convergence.</title>
        <authorList>
            <person name="George E."/>
            <person name="Husnik F."/>
            <person name="Tashyreva D."/>
            <person name="Prokopchuk G."/>
            <person name="Horak A."/>
            <person name="Kwong W.K."/>
            <person name="Lukes J."/>
            <person name="Keeling P.J."/>
        </authorList>
    </citation>
    <scope>NUCLEOTIDE SEQUENCE [LARGE SCALE GENOMIC DNA]</scope>
    <source>
        <strain evidence="1">1604HC</strain>
    </source>
</reference>
<gene>
    <name evidence="1" type="ORF">FZC36_01455</name>
</gene>
<sequence>MIYDIYSDIFGLINKNKLIFIYSEEDSLSASFFDEFIGQNVEFDQFSENIMLSLGLIQNPPVKIKTTLANAKKILKLNVGNWKRECIVCVDKKIEIKKSEKNYSDIAVVDCKIMNKTKFINFYSSLFGYKFDDVKDVLWVENLYDLHYANKINLIDKSLLKTLNTEEKKTFSSLNSKDLESRMRLWQNVDSPWSWIRFLQYHYRMRGKSALYADALHLETWARETTPNDEVFIWMCRQLMEREE</sequence>
<accession>A0A5C0UH88</accession>
<keyword evidence="2" id="KW-1185">Reference proteome</keyword>
<protein>
    <submittedName>
        <fullName evidence="1">Uncharacterized protein</fullName>
    </submittedName>
</protein>
<dbReference type="RefSeq" id="WP_148972223.1">
    <property type="nucleotide sequence ID" value="NZ_CP043314.1"/>
</dbReference>
<dbReference type="AlphaFoldDB" id="A0A5C0UH88"/>
<name>A0A5C0UH88_9PROT</name>
<dbReference type="OrthoDB" id="8478461at2"/>